<dbReference type="PROSITE" id="PS50932">
    <property type="entry name" value="HTH_LACI_2"/>
    <property type="match status" value="1"/>
</dbReference>
<evidence type="ECO:0000313" key="6">
    <source>
        <dbReference type="Proteomes" id="UP000321049"/>
    </source>
</evidence>
<keyword evidence="6" id="KW-1185">Reference proteome</keyword>
<dbReference type="SUPFAM" id="SSF47413">
    <property type="entry name" value="lambda repressor-like DNA-binding domains"/>
    <property type="match status" value="1"/>
</dbReference>
<organism evidence="5 6">
    <name type="scientific">Cellulomonas terrae</name>
    <dbReference type="NCBI Taxonomy" id="311234"/>
    <lineage>
        <taxon>Bacteria</taxon>
        <taxon>Bacillati</taxon>
        <taxon>Actinomycetota</taxon>
        <taxon>Actinomycetes</taxon>
        <taxon>Micrococcales</taxon>
        <taxon>Cellulomonadaceae</taxon>
        <taxon>Cellulomonas</taxon>
    </lineage>
</organism>
<keyword evidence="3" id="KW-0804">Transcription</keyword>
<evidence type="ECO:0000256" key="1">
    <source>
        <dbReference type="ARBA" id="ARBA00023015"/>
    </source>
</evidence>
<keyword evidence="2" id="KW-0238">DNA-binding</keyword>
<dbReference type="InterPro" id="IPR046335">
    <property type="entry name" value="LacI/GalR-like_sensor"/>
</dbReference>
<sequence>MSRVTLQTIADRVGVSRMTVSNAFSRPDQLSAEMRRTILAAADDLGYVGPDPSARALARGTTGAVGVLLTESIGTAFLDPIAAAFFGSAAEGLAPTGMAVVLLPSTSSEDTIPARDIPMDGALIYGCAGDYPAVGWLVKRKLPLVFIDSAPVADASSVLLDERHGARLGARHLLDLGHRRIGILTMNVGVRAELAADPAAAGSGYVARERQIGWVDELTDAGVTPVVMEVRDNSEPYVSEGARLLLAGDDRPTAVLCFSDLMAAAIVKAAEELGLRMPEDLSIVGFDDSPLAQRVRPALTTVQQDFVAKGKAAAAALTSSISRSRAGLPPAPEQHRILVDLVVRDSTAPPADGRRANPS</sequence>
<dbReference type="EMBL" id="BJWH01000017">
    <property type="protein sequence ID" value="GEL99457.1"/>
    <property type="molecule type" value="Genomic_DNA"/>
</dbReference>
<proteinExistence type="predicted"/>
<dbReference type="OrthoDB" id="59108at2"/>
<evidence type="ECO:0000256" key="2">
    <source>
        <dbReference type="ARBA" id="ARBA00023125"/>
    </source>
</evidence>
<dbReference type="CDD" id="cd06279">
    <property type="entry name" value="PBP1_LacI-like"/>
    <property type="match status" value="1"/>
</dbReference>
<dbReference type="SMART" id="SM00354">
    <property type="entry name" value="HTH_LACI"/>
    <property type="match status" value="1"/>
</dbReference>
<dbReference type="PANTHER" id="PTHR30146">
    <property type="entry name" value="LACI-RELATED TRANSCRIPTIONAL REPRESSOR"/>
    <property type="match status" value="1"/>
</dbReference>
<comment type="caution">
    <text evidence="5">The sequence shown here is derived from an EMBL/GenBank/DDBJ whole genome shotgun (WGS) entry which is preliminary data.</text>
</comment>
<dbReference type="InterPro" id="IPR000843">
    <property type="entry name" value="HTH_LacI"/>
</dbReference>
<dbReference type="InterPro" id="IPR028082">
    <property type="entry name" value="Peripla_BP_I"/>
</dbReference>
<dbReference type="Proteomes" id="UP000321049">
    <property type="component" value="Unassembled WGS sequence"/>
</dbReference>
<accession>A0A511JN47</accession>
<protein>
    <submittedName>
        <fullName evidence="5">Transcriptional regulator</fullName>
    </submittedName>
</protein>
<dbReference type="SUPFAM" id="SSF53822">
    <property type="entry name" value="Periplasmic binding protein-like I"/>
    <property type="match status" value="1"/>
</dbReference>
<dbReference type="InterPro" id="IPR010982">
    <property type="entry name" value="Lambda_DNA-bd_dom_sf"/>
</dbReference>
<evidence type="ECO:0000313" key="5">
    <source>
        <dbReference type="EMBL" id="GEL99457.1"/>
    </source>
</evidence>
<evidence type="ECO:0000256" key="3">
    <source>
        <dbReference type="ARBA" id="ARBA00023163"/>
    </source>
</evidence>
<dbReference type="PANTHER" id="PTHR30146:SF138">
    <property type="entry name" value="TRANSCRIPTIONAL REGULATORY PROTEIN"/>
    <property type="match status" value="1"/>
</dbReference>
<dbReference type="GO" id="GO:0003700">
    <property type="term" value="F:DNA-binding transcription factor activity"/>
    <property type="evidence" value="ECO:0007669"/>
    <property type="project" value="TreeGrafter"/>
</dbReference>
<keyword evidence="1" id="KW-0805">Transcription regulation</keyword>
<dbReference type="Gene3D" id="1.10.260.40">
    <property type="entry name" value="lambda repressor-like DNA-binding domains"/>
    <property type="match status" value="1"/>
</dbReference>
<dbReference type="CDD" id="cd01392">
    <property type="entry name" value="HTH_LacI"/>
    <property type="match status" value="1"/>
</dbReference>
<dbReference type="RefSeq" id="WP_146847105.1">
    <property type="nucleotide sequence ID" value="NZ_BJWH01000017.1"/>
</dbReference>
<name>A0A511JN47_9CELL</name>
<gene>
    <name evidence="5" type="ORF">CTE05_30040</name>
</gene>
<dbReference type="AlphaFoldDB" id="A0A511JN47"/>
<dbReference type="Pfam" id="PF13377">
    <property type="entry name" value="Peripla_BP_3"/>
    <property type="match status" value="1"/>
</dbReference>
<reference evidence="5 6" key="1">
    <citation type="submission" date="2019-07" db="EMBL/GenBank/DDBJ databases">
        <title>Whole genome shotgun sequence of Cellulomonas terrae NBRC 100819.</title>
        <authorList>
            <person name="Hosoyama A."/>
            <person name="Uohara A."/>
            <person name="Ohji S."/>
            <person name="Ichikawa N."/>
        </authorList>
    </citation>
    <scope>NUCLEOTIDE SEQUENCE [LARGE SCALE GENOMIC DNA]</scope>
    <source>
        <strain evidence="5 6">NBRC 100819</strain>
    </source>
</reference>
<evidence type="ECO:0000259" key="4">
    <source>
        <dbReference type="PROSITE" id="PS50932"/>
    </source>
</evidence>
<feature type="domain" description="HTH lacI-type" evidence="4">
    <location>
        <begin position="4"/>
        <end position="59"/>
    </location>
</feature>
<dbReference type="Pfam" id="PF00356">
    <property type="entry name" value="LacI"/>
    <property type="match status" value="1"/>
</dbReference>
<dbReference type="Gene3D" id="3.40.50.2300">
    <property type="match status" value="2"/>
</dbReference>
<dbReference type="GO" id="GO:0000976">
    <property type="term" value="F:transcription cis-regulatory region binding"/>
    <property type="evidence" value="ECO:0007669"/>
    <property type="project" value="TreeGrafter"/>
</dbReference>